<gene>
    <name evidence="2" type="ORF">GQR91_02525</name>
    <name evidence="3" type="ORF">SAMN05216557_101528</name>
</gene>
<accession>A0A1G7FS38</accession>
<name>A0A1G7FS38_9SPHN</name>
<evidence type="ECO:0000313" key="2">
    <source>
        <dbReference type="EMBL" id="MWC42534.1"/>
    </source>
</evidence>
<dbReference type="Proteomes" id="UP000436801">
    <property type="component" value="Unassembled WGS sequence"/>
</dbReference>
<dbReference type="Proteomes" id="UP000323502">
    <property type="component" value="Unassembled WGS sequence"/>
</dbReference>
<dbReference type="EMBL" id="FNBI01000001">
    <property type="protein sequence ID" value="SDE78723.1"/>
    <property type="molecule type" value="Genomic_DNA"/>
</dbReference>
<evidence type="ECO:0000256" key="1">
    <source>
        <dbReference type="SAM" id="MobiDB-lite"/>
    </source>
</evidence>
<dbReference type="EMBL" id="WSUT01000005">
    <property type="protein sequence ID" value="MWC42534.1"/>
    <property type="molecule type" value="Genomic_DNA"/>
</dbReference>
<protein>
    <submittedName>
        <fullName evidence="3">Uncharacterized protein</fullName>
    </submittedName>
</protein>
<reference evidence="2 5" key="2">
    <citation type="submission" date="2019-12" db="EMBL/GenBank/DDBJ databases">
        <authorList>
            <person name="Zheng J."/>
        </authorList>
    </citation>
    <scope>NUCLEOTIDE SEQUENCE [LARGE SCALE GENOMIC DNA]</scope>
    <source>
        <strain evidence="2 5">DSM 27347</strain>
    </source>
</reference>
<organism evidence="3 4">
    <name type="scientific">Sphingomonas carotinifaciens</name>
    <dbReference type="NCBI Taxonomy" id="1166323"/>
    <lineage>
        <taxon>Bacteria</taxon>
        <taxon>Pseudomonadati</taxon>
        <taxon>Pseudomonadota</taxon>
        <taxon>Alphaproteobacteria</taxon>
        <taxon>Sphingomonadales</taxon>
        <taxon>Sphingomonadaceae</taxon>
        <taxon>Sphingomonas</taxon>
    </lineage>
</organism>
<reference evidence="3 4" key="1">
    <citation type="submission" date="2016-10" db="EMBL/GenBank/DDBJ databases">
        <authorList>
            <person name="Varghese N."/>
            <person name="Submissions S."/>
        </authorList>
    </citation>
    <scope>NUCLEOTIDE SEQUENCE [LARGE SCALE GENOMIC DNA]</scope>
    <source>
        <strain evidence="3 4">S7-754</strain>
    </source>
</reference>
<sequence>MAQAPRVPLTRLRPVDATTGTMIRPLLLASLAALSLSACNRSAPTTQNDLDQLDRELTQANGDDPARDPALTAALRDQIMVDPALAQSSNGNAVRPPARPDPGAVPAGTRPADPVDPATLRKAPAPSANCPECRARDGALTAGALAGTQSATAACARNVRYSATYANRLPPTLPLYPGAQVSEAAGADADGCALRVVTFRAGGTPARVIDWYFTHARQGGYSAEHKAEGPRHVIGGTRGPAAYIVYVSPRPGGGSDVDFITNAGI</sequence>
<feature type="region of interest" description="Disordered" evidence="1">
    <location>
        <begin position="86"/>
        <end position="130"/>
    </location>
</feature>
<evidence type="ECO:0000313" key="3">
    <source>
        <dbReference type="EMBL" id="SDE78723.1"/>
    </source>
</evidence>
<keyword evidence="4" id="KW-1185">Reference proteome</keyword>
<proteinExistence type="predicted"/>
<evidence type="ECO:0000313" key="4">
    <source>
        <dbReference type="Proteomes" id="UP000323502"/>
    </source>
</evidence>
<dbReference type="AlphaFoldDB" id="A0A1G7FS38"/>
<evidence type="ECO:0000313" key="5">
    <source>
        <dbReference type="Proteomes" id="UP000436801"/>
    </source>
</evidence>